<feature type="transmembrane region" description="Helical" evidence="2">
    <location>
        <begin position="426"/>
        <end position="451"/>
    </location>
</feature>
<evidence type="ECO:0000259" key="3">
    <source>
        <dbReference type="Pfam" id="PF12937"/>
    </source>
</evidence>
<dbReference type="EMBL" id="KN823160">
    <property type="protein sequence ID" value="KIO20820.1"/>
    <property type="molecule type" value="Genomic_DNA"/>
</dbReference>
<organism evidence="4 5">
    <name type="scientific">Tulasnella calospora MUT 4182</name>
    <dbReference type="NCBI Taxonomy" id="1051891"/>
    <lineage>
        <taxon>Eukaryota</taxon>
        <taxon>Fungi</taxon>
        <taxon>Dikarya</taxon>
        <taxon>Basidiomycota</taxon>
        <taxon>Agaricomycotina</taxon>
        <taxon>Agaricomycetes</taxon>
        <taxon>Cantharellales</taxon>
        <taxon>Tulasnellaceae</taxon>
        <taxon>Tulasnella</taxon>
    </lineage>
</organism>
<reference evidence="4 5" key="1">
    <citation type="submission" date="2014-04" db="EMBL/GenBank/DDBJ databases">
        <authorList>
            <consortium name="DOE Joint Genome Institute"/>
            <person name="Kuo A."/>
            <person name="Girlanda M."/>
            <person name="Perotto S."/>
            <person name="Kohler A."/>
            <person name="Nagy L.G."/>
            <person name="Floudas D."/>
            <person name="Copeland A."/>
            <person name="Barry K.W."/>
            <person name="Cichocki N."/>
            <person name="Veneault-Fourrey C."/>
            <person name="LaButti K."/>
            <person name="Lindquist E.A."/>
            <person name="Lipzen A."/>
            <person name="Lundell T."/>
            <person name="Morin E."/>
            <person name="Murat C."/>
            <person name="Sun H."/>
            <person name="Tunlid A."/>
            <person name="Henrissat B."/>
            <person name="Grigoriev I.V."/>
            <person name="Hibbett D.S."/>
            <person name="Martin F."/>
            <person name="Nordberg H.P."/>
            <person name="Cantor M.N."/>
            <person name="Hua S.X."/>
        </authorList>
    </citation>
    <scope>NUCLEOTIDE SEQUENCE [LARGE SCALE GENOMIC DNA]</scope>
    <source>
        <strain evidence="4 5">MUT 4182</strain>
    </source>
</reference>
<evidence type="ECO:0000313" key="5">
    <source>
        <dbReference type="Proteomes" id="UP000054248"/>
    </source>
</evidence>
<dbReference type="Pfam" id="PF12937">
    <property type="entry name" value="F-box-like"/>
    <property type="match status" value="1"/>
</dbReference>
<name>A0A0C3PZB9_9AGAM</name>
<reference evidence="5" key="2">
    <citation type="submission" date="2015-01" db="EMBL/GenBank/DDBJ databases">
        <title>Evolutionary Origins and Diversification of the Mycorrhizal Mutualists.</title>
        <authorList>
            <consortium name="DOE Joint Genome Institute"/>
            <consortium name="Mycorrhizal Genomics Consortium"/>
            <person name="Kohler A."/>
            <person name="Kuo A."/>
            <person name="Nagy L.G."/>
            <person name="Floudas D."/>
            <person name="Copeland A."/>
            <person name="Barry K.W."/>
            <person name="Cichocki N."/>
            <person name="Veneault-Fourrey C."/>
            <person name="LaButti K."/>
            <person name="Lindquist E.A."/>
            <person name="Lipzen A."/>
            <person name="Lundell T."/>
            <person name="Morin E."/>
            <person name="Murat C."/>
            <person name="Riley R."/>
            <person name="Ohm R."/>
            <person name="Sun H."/>
            <person name="Tunlid A."/>
            <person name="Henrissat B."/>
            <person name="Grigoriev I.V."/>
            <person name="Hibbett D.S."/>
            <person name="Martin F."/>
        </authorList>
    </citation>
    <scope>NUCLEOTIDE SEQUENCE [LARGE SCALE GENOMIC DNA]</scope>
    <source>
        <strain evidence="5">MUT 4182</strain>
    </source>
</reference>
<sequence>MTLVAYRTASQWLETSRRLTEDAKDQNPTPAQYGLLLGLFGASNIMSLYNAIRYALRNKERRSKLPSIFIEPLIIASVVLGLNHALGISDLWLHTTARSAVITVAVPGGVPDLSTLQLGVALNESLCDPSVPDMPPVATPCLGNRYGWATIGHDWIRPNGLLVLYNSTSAPFRVITLADQNHTAVLVPAVIQTLNSRTSMAHKFTAPTLAVRSNCRIITGACSWDGGGDCTPAGAPYLPLRWDNIDGSPPVCDFSLCFPNRIFGVVDGKTGTFLHGMFQHFGPNLTLPSGPVTLGMQLQLDPDYIVPSKAPEGILNDHQSLYGTCQVEFLDGTLDYDPLENEFKLVNEAHVPPNLTATLWGPLISQQGTRQLISDIAGLIMMDQSVDSTSLINTNLARIALGMLGGVVQPVAATKASLVRQGVFGLYPVVPVLCVSGILCAYAVFAMFIFFSSVSSKSYTVSTAASPKEDGVEGYPPASRSSRAANEETALVLGQIWLTDPLPLVAAIFSGNDGKDPQRSIADDSLDMVFDADGRASRLVMGVSAVGEETRFSLRRRERDSRGSEKASKTIVVLLEVARETCSACLSPPHERTRLLTVPRERLEHGGKVKKSDFGCLLTQFKPKNLIRERSANVHVGTACCFSGGAGRLVQHLVTNHSESRNEDLPPFHSLKVAWRKLASKHFPSGRHKASPFASLPVEILLFIIESLGAREKACMVQTSRYFQSLVEPLLYHRIFLHSDEARRDPLKNPLLHDTLAERQDLLSHVLVYHGPLVADRTALERMIRAKAVRTRLPLIMSRGSRPTFPEGLSYEERFEISKKIFSGAKNIRELHFTDWAGSWFQRLWSTFDTTRSNLHIEILDPDEASLFRQLALSARDITTFTIRFQRSWSEVVVGGALRLIAEYLPHIERLCLSIWGGVADSLLLEALFPLTSLRRLTLIGSLVREERYDAEVEEDQLPDGTILYNQQDFASFVRRLKEQFPALTEVQWCRSERHVCCRTDEVELAARNPEHVPVVVQFFPLRPSKSPEQQTHANILLTRHVTKRGETCHAQRGKPSRALWADSHSSCQHCPLHIADRKTTTMHPPRPPLSDKPSNDHQQPTQPPSLARARPSNPARTSAEHQEGARSMRVLGQAGGRYFAWIVFINR</sequence>
<gene>
    <name evidence="4" type="ORF">M407DRAFT_219729</name>
</gene>
<dbReference type="AlphaFoldDB" id="A0A0C3PZB9"/>
<keyword evidence="5" id="KW-1185">Reference proteome</keyword>
<dbReference type="HOGENOM" id="CLU_276838_0_0_1"/>
<feature type="region of interest" description="Disordered" evidence="1">
    <location>
        <begin position="1079"/>
        <end position="1128"/>
    </location>
</feature>
<dbReference type="InterPro" id="IPR001810">
    <property type="entry name" value="F-box_dom"/>
</dbReference>
<dbReference type="SUPFAM" id="SSF81383">
    <property type="entry name" value="F-box domain"/>
    <property type="match status" value="1"/>
</dbReference>
<evidence type="ECO:0000313" key="4">
    <source>
        <dbReference type="EMBL" id="KIO20820.1"/>
    </source>
</evidence>
<feature type="domain" description="F-box" evidence="3">
    <location>
        <begin position="693"/>
        <end position="737"/>
    </location>
</feature>
<dbReference type="OrthoDB" id="3357029at2759"/>
<feature type="transmembrane region" description="Helical" evidence="2">
    <location>
        <begin position="33"/>
        <end position="52"/>
    </location>
</feature>
<accession>A0A0C3PZB9</accession>
<proteinExistence type="predicted"/>
<keyword evidence="2" id="KW-0812">Transmembrane</keyword>
<keyword evidence="2" id="KW-0472">Membrane</keyword>
<evidence type="ECO:0000256" key="1">
    <source>
        <dbReference type="SAM" id="MobiDB-lite"/>
    </source>
</evidence>
<evidence type="ECO:0000256" key="2">
    <source>
        <dbReference type="SAM" id="Phobius"/>
    </source>
</evidence>
<keyword evidence="2" id="KW-1133">Transmembrane helix</keyword>
<dbReference type="Proteomes" id="UP000054248">
    <property type="component" value="Unassembled WGS sequence"/>
</dbReference>
<dbReference type="InterPro" id="IPR036047">
    <property type="entry name" value="F-box-like_dom_sf"/>
</dbReference>
<protein>
    <recommendedName>
        <fullName evidence="3">F-box domain-containing protein</fullName>
    </recommendedName>
</protein>